<feature type="coiled-coil region" evidence="1">
    <location>
        <begin position="113"/>
        <end position="140"/>
    </location>
</feature>
<proteinExistence type="predicted"/>
<gene>
    <name evidence="2" type="ORF">FPHYL_8048</name>
</gene>
<comment type="caution">
    <text evidence="2">The sequence shown here is derived from an EMBL/GenBank/DDBJ whole genome shotgun (WGS) entry which is preliminary data.</text>
</comment>
<protein>
    <recommendedName>
        <fullName evidence="4">Fungal N-terminal domain-containing protein</fullName>
    </recommendedName>
</protein>
<evidence type="ECO:0000313" key="3">
    <source>
        <dbReference type="Proteomes" id="UP000582016"/>
    </source>
</evidence>
<dbReference type="AlphaFoldDB" id="A0A8H5JIR5"/>
<evidence type="ECO:0000256" key="1">
    <source>
        <dbReference type="SAM" id="Coils"/>
    </source>
</evidence>
<reference evidence="2 3" key="1">
    <citation type="submission" date="2020-05" db="EMBL/GenBank/DDBJ databases">
        <title>Identification and distribution of gene clusters putatively required for synthesis of sphingolipid metabolism inhibitors in phylogenetically diverse species of the filamentous fungus Fusarium.</title>
        <authorList>
            <person name="Kim H.-S."/>
            <person name="Busman M."/>
            <person name="Brown D.W."/>
            <person name="Divon H."/>
            <person name="Uhlig S."/>
            <person name="Proctor R.H."/>
        </authorList>
    </citation>
    <scope>NUCLEOTIDE SEQUENCE [LARGE SCALE GENOMIC DNA]</scope>
    <source>
        <strain evidence="2 3">NRRL 13617</strain>
    </source>
</reference>
<organism evidence="2 3">
    <name type="scientific">Fusarium phyllophilum</name>
    <dbReference type="NCBI Taxonomy" id="47803"/>
    <lineage>
        <taxon>Eukaryota</taxon>
        <taxon>Fungi</taxon>
        <taxon>Dikarya</taxon>
        <taxon>Ascomycota</taxon>
        <taxon>Pezizomycotina</taxon>
        <taxon>Sordariomycetes</taxon>
        <taxon>Hypocreomycetidae</taxon>
        <taxon>Hypocreales</taxon>
        <taxon>Nectriaceae</taxon>
        <taxon>Fusarium</taxon>
        <taxon>Fusarium fujikuroi species complex</taxon>
    </lineage>
</organism>
<evidence type="ECO:0000313" key="2">
    <source>
        <dbReference type="EMBL" id="KAF5556123.1"/>
    </source>
</evidence>
<evidence type="ECO:0008006" key="4">
    <source>
        <dbReference type="Google" id="ProtNLM"/>
    </source>
</evidence>
<name>A0A8H5JIR5_9HYPO</name>
<dbReference type="Proteomes" id="UP000582016">
    <property type="component" value="Unassembled WGS sequence"/>
</dbReference>
<sequence>MDPVSTIGLASGILTFVEAGLKLVKIAYNIYNSLDGVTDDNRHRESVTSEVSKAALRLEVAGNARLTPEQQSLSDLTKKCKATSTELVKVLNEVKPKQISSNPFKSLRYAVKANVKTKDINSLENQLRDYRDQLILALVDFSRVEAANGFADLISLAKGNEATLKSLTQAMEHMRQSQLSAPQPISNTQAFCQFQRWIYETTGVTEEDGEVPHVKNARREVLKLRGACGGLIECHESTQLESVQVLEFVHRSVPDMFCNNTENSQLPKRMKVALDGTNTIDFVSHLCFATLRLSGQTGRRSDMERSVCQSIVLMRFKERIDRPPYHLIENISLWVDDGWLDDNQAKWLYFVAPVTMIQHIKLYQSASMTGYAVKIFFNNMRLAVLSGCTDYIQWKISNDAKAMNNSIKRALVGQAILTSKYWELFFQNDIFTMDPTIPLTPAVHTQLLNGHDMTGSDSCSLSAWQFYLTYVILRLNYQRSTLPENMGNVVDQFLRRGADPYCRILVAFEEDRVSLTIYFRESKTLHAVPRTSSNLLCGHRLKGIIEGCLKLRGDPLVDWDKEFTREFLFREWIAVTDLSDRDTLLALLE</sequence>
<dbReference type="OrthoDB" id="443402at2759"/>
<accession>A0A8H5JIR5</accession>
<keyword evidence="1" id="KW-0175">Coiled coil</keyword>
<dbReference type="EMBL" id="JAAOAQ010000293">
    <property type="protein sequence ID" value="KAF5556123.1"/>
    <property type="molecule type" value="Genomic_DNA"/>
</dbReference>
<keyword evidence="3" id="KW-1185">Reference proteome</keyword>